<dbReference type="InterPro" id="IPR001387">
    <property type="entry name" value="Cro/C1-type_HTH"/>
</dbReference>
<dbReference type="Proteomes" id="UP001193748">
    <property type="component" value="Unassembled WGS sequence"/>
</dbReference>
<dbReference type="PROSITE" id="PS50943">
    <property type="entry name" value="HTH_CROC1"/>
    <property type="match status" value="1"/>
</dbReference>
<comment type="caution">
    <text evidence="3">The sequence shown here is derived from an EMBL/GenBank/DDBJ whole genome shotgun (WGS) entry which is preliminary data.</text>
</comment>
<keyword evidence="1" id="KW-0238">DNA-binding</keyword>
<name>A0AAX0AYT7_CLOBE</name>
<dbReference type="SMART" id="SM00530">
    <property type="entry name" value="HTH_XRE"/>
    <property type="match status" value="1"/>
</dbReference>
<dbReference type="EMBL" id="JABSWW010000001">
    <property type="protein sequence ID" value="NRT88138.1"/>
    <property type="molecule type" value="Genomic_DNA"/>
</dbReference>
<dbReference type="SUPFAM" id="SSF47413">
    <property type="entry name" value="lambda repressor-like DNA-binding domains"/>
    <property type="match status" value="1"/>
</dbReference>
<dbReference type="Gene3D" id="1.10.260.40">
    <property type="entry name" value="lambda repressor-like DNA-binding domains"/>
    <property type="match status" value="1"/>
</dbReference>
<reference evidence="3" key="2">
    <citation type="journal article" date="2022" name="Nat. Biotechnol.">
        <title>Carbon-negative production of acetone and isopropanol by gas fermentation at industrial pilot scale.</title>
        <authorList>
            <person name="Liew F.E."/>
            <person name="Nogle R."/>
            <person name="Abdalla T."/>
            <person name="Rasor B.J."/>
            <person name="Canter C."/>
            <person name="Jensen R.O."/>
            <person name="Wang L."/>
            <person name="Strutz J."/>
            <person name="Chirania P."/>
            <person name="De Tissera S."/>
            <person name="Mueller A.P."/>
            <person name="Ruan Z."/>
            <person name="Gao A."/>
            <person name="Tran L."/>
            <person name="Engle N.L."/>
            <person name="Bromley J.C."/>
            <person name="Daniell J."/>
            <person name="Conrado R."/>
            <person name="Tschaplinski T.J."/>
            <person name="Giannone R.J."/>
            <person name="Hettich R.L."/>
            <person name="Karim A.S."/>
            <person name="Simpson S.D."/>
            <person name="Brown S.D."/>
            <person name="Leang C."/>
            <person name="Jewett M.C."/>
            <person name="Kopke M."/>
        </authorList>
    </citation>
    <scope>NUCLEOTIDE SEQUENCE</scope>
    <source>
        <strain evidence="3">DJ080</strain>
    </source>
</reference>
<reference evidence="3" key="1">
    <citation type="submission" date="2020-05" db="EMBL/GenBank/DDBJ databases">
        <authorList>
            <person name="Brown S."/>
            <person name="Huntemann M."/>
            <person name="Clum A."/>
            <person name="Spunde A."/>
            <person name="Palaniappan K."/>
            <person name="Ritter S."/>
            <person name="Mikhailova N."/>
            <person name="Chen I.-M."/>
            <person name="Stamatis D."/>
            <person name="Reddy T."/>
            <person name="O'Malley R."/>
            <person name="Daum C."/>
            <person name="Shapiro N."/>
            <person name="Ivanova N."/>
            <person name="Kyrpides N."/>
            <person name="Woyke T."/>
        </authorList>
    </citation>
    <scope>NUCLEOTIDE SEQUENCE</scope>
    <source>
        <strain evidence="3">DJ080</strain>
    </source>
</reference>
<dbReference type="CDD" id="cd00093">
    <property type="entry name" value="HTH_XRE"/>
    <property type="match status" value="1"/>
</dbReference>
<sequence length="74" mass="8387">MSNEVSKILGEVIKKARIKKSLTQQELSEKVNISRNFISDIERGRYTPSTENLILLAKTLEIDLNLLKNDGNTI</sequence>
<dbReference type="GO" id="GO:0003677">
    <property type="term" value="F:DNA binding"/>
    <property type="evidence" value="ECO:0007669"/>
    <property type="project" value="UniProtKB-KW"/>
</dbReference>
<dbReference type="RefSeq" id="WP_171786424.1">
    <property type="nucleotide sequence ID" value="NZ_JABFUN010000001.1"/>
</dbReference>
<organism evidence="3 4">
    <name type="scientific">Clostridium beijerinckii</name>
    <name type="common">Clostridium MP</name>
    <dbReference type="NCBI Taxonomy" id="1520"/>
    <lineage>
        <taxon>Bacteria</taxon>
        <taxon>Bacillati</taxon>
        <taxon>Bacillota</taxon>
        <taxon>Clostridia</taxon>
        <taxon>Eubacteriales</taxon>
        <taxon>Clostridiaceae</taxon>
        <taxon>Clostridium</taxon>
    </lineage>
</organism>
<evidence type="ECO:0000256" key="1">
    <source>
        <dbReference type="ARBA" id="ARBA00023125"/>
    </source>
</evidence>
<dbReference type="Pfam" id="PF01381">
    <property type="entry name" value="HTH_3"/>
    <property type="match status" value="1"/>
</dbReference>
<dbReference type="PANTHER" id="PTHR46558">
    <property type="entry name" value="TRACRIPTIONAL REGULATORY PROTEIN-RELATED-RELATED"/>
    <property type="match status" value="1"/>
</dbReference>
<dbReference type="PANTHER" id="PTHR46558:SF3">
    <property type="entry name" value="TRANSCRIPTIONAL REGULATOR"/>
    <property type="match status" value="1"/>
</dbReference>
<evidence type="ECO:0000313" key="4">
    <source>
        <dbReference type="Proteomes" id="UP001193748"/>
    </source>
</evidence>
<dbReference type="AlphaFoldDB" id="A0AAX0AYT7"/>
<feature type="domain" description="HTH cro/C1-type" evidence="2">
    <location>
        <begin position="13"/>
        <end position="67"/>
    </location>
</feature>
<dbReference type="InterPro" id="IPR010982">
    <property type="entry name" value="Lambda_DNA-bd_dom_sf"/>
</dbReference>
<accession>A0AAX0AYT7</accession>
<protein>
    <submittedName>
        <fullName evidence="3">Transcriptional regulator with XRE-family HTH domain</fullName>
    </submittedName>
</protein>
<evidence type="ECO:0000313" key="3">
    <source>
        <dbReference type="EMBL" id="NRT88138.1"/>
    </source>
</evidence>
<evidence type="ECO:0000259" key="2">
    <source>
        <dbReference type="PROSITE" id="PS50943"/>
    </source>
</evidence>
<proteinExistence type="predicted"/>
<gene>
    <name evidence="3" type="ORF">B0H41_001817</name>
</gene>